<feature type="transmembrane region" description="Helical" evidence="6">
    <location>
        <begin position="358"/>
        <end position="379"/>
    </location>
</feature>
<evidence type="ECO:0000313" key="9">
    <source>
        <dbReference type="Proteomes" id="UP000443353"/>
    </source>
</evidence>
<dbReference type="Proteomes" id="UP000443353">
    <property type="component" value="Unassembled WGS sequence"/>
</dbReference>
<feature type="transmembrane region" description="Helical" evidence="6">
    <location>
        <begin position="329"/>
        <end position="346"/>
    </location>
</feature>
<sequence length="388" mass="43318">MDISSASQAQGAAYIRPPGFFKRLTAIDWLFGAGLLAAALYALSRFGAYMDIYERAILVLAAPTFAFVGWTFKPVRWLMPLVALLALWAVQLYGGSLDAANQKFFLKYMLSSQSAILWMSALFVFSTVFYWLGLLTRSPFGGSVGSKLCWAAVVLGFTGMMVRWYESYLIGTDVGHIPVSNLYEVFILFSMITAMFYLYYEQRYQTRQLGPFVLLVISAAVGFLLWYTVARDAAEIQPLVPALQSWWMKIHVPANFIGYGTFALAAMVGSAYLLKSHGILADRLPSLEVLDDVMYKAISVGFAFFTVATILGALWAAEAWGGYWSWDPKETWALIVWLNYAAWLHMRLMSGLRGRAAAWWALIGLVVTTFAFLGVNMFLSGLHSYGKL</sequence>
<feature type="transmembrane region" description="Helical" evidence="6">
    <location>
        <begin position="177"/>
        <end position="200"/>
    </location>
</feature>
<accession>A0A7X3FX00</accession>
<feature type="domain" description="Cytochrome c assembly protein" evidence="7">
    <location>
        <begin position="179"/>
        <end position="383"/>
    </location>
</feature>
<evidence type="ECO:0000256" key="5">
    <source>
        <dbReference type="ARBA" id="ARBA00023136"/>
    </source>
</evidence>
<evidence type="ECO:0000256" key="1">
    <source>
        <dbReference type="ARBA" id="ARBA00004141"/>
    </source>
</evidence>
<protein>
    <submittedName>
        <fullName evidence="8">C-type cytochrome biogenesis protein CcsB</fullName>
    </submittedName>
</protein>
<evidence type="ECO:0000256" key="4">
    <source>
        <dbReference type="ARBA" id="ARBA00022989"/>
    </source>
</evidence>
<dbReference type="GO" id="GO:0005886">
    <property type="term" value="C:plasma membrane"/>
    <property type="evidence" value="ECO:0007669"/>
    <property type="project" value="TreeGrafter"/>
</dbReference>
<feature type="transmembrane region" description="Helical" evidence="6">
    <location>
        <begin position="26"/>
        <end position="46"/>
    </location>
</feature>
<keyword evidence="3" id="KW-0201">Cytochrome c-type biogenesis</keyword>
<feature type="transmembrane region" description="Helical" evidence="6">
    <location>
        <begin position="148"/>
        <end position="165"/>
    </location>
</feature>
<dbReference type="PANTHER" id="PTHR30071:SF1">
    <property type="entry name" value="CYTOCHROME B_B6 PROTEIN-RELATED"/>
    <property type="match status" value="1"/>
</dbReference>
<feature type="transmembrane region" description="Helical" evidence="6">
    <location>
        <begin position="212"/>
        <end position="230"/>
    </location>
</feature>
<feature type="transmembrane region" description="Helical" evidence="6">
    <location>
        <begin position="295"/>
        <end position="317"/>
    </location>
</feature>
<keyword evidence="4 6" id="KW-1133">Transmembrane helix</keyword>
<dbReference type="EMBL" id="WSES01000001">
    <property type="protein sequence ID" value="MVW58617.1"/>
    <property type="molecule type" value="Genomic_DNA"/>
</dbReference>
<dbReference type="NCBIfam" id="TIGR03144">
    <property type="entry name" value="cytochr_II_ccsB"/>
    <property type="match status" value="1"/>
</dbReference>
<feature type="transmembrane region" description="Helical" evidence="6">
    <location>
        <begin position="250"/>
        <end position="274"/>
    </location>
</feature>
<reference evidence="8 9" key="1">
    <citation type="submission" date="2019-12" db="EMBL/GenBank/DDBJ databases">
        <authorList>
            <person name="Li C."/>
            <person name="Zhao J."/>
        </authorList>
    </citation>
    <scope>NUCLEOTIDE SEQUENCE [LARGE SCALE GENOMIC DNA]</scope>
    <source>
        <strain evidence="8 9">NEAU-DD11</strain>
    </source>
</reference>
<dbReference type="GO" id="GO:0017004">
    <property type="term" value="P:cytochrome complex assembly"/>
    <property type="evidence" value="ECO:0007669"/>
    <property type="project" value="UniProtKB-KW"/>
</dbReference>
<feature type="transmembrane region" description="Helical" evidence="6">
    <location>
        <begin position="52"/>
        <end position="70"/>
    </location>
</feature>
<evidence type="ECO:0000256" key="3">
    <source>
        <dbReference type="ARBA" id="ARBA00022748"/>
    </source>
</evidence>
<keyword evidence="9" id="KW-1185">Reference proteome</keyword>
<evidence type="ECO:0000313" key="8">
    <source>
        <dbReference type="EMBL" id="MVW58617.1"/>
    </source>
</evidence>
<comment type="subcellular location">
    <subcellularLocation>
        <location evidence="1">Membrane</location>
        <topology evidence="1">Multi-pass membrane protein</topology>
    </subcellularLocation>
</comment>
<organism evidence="8 9">
    <name type="scientific">Massilia cellulosiltytica</name>
    <dbReference type="NCBI Taxonomy" id="2683234"/>
    <lineage>
        <taxon>Bacteria</taxon>
        <taxon>Pseudomonadati</taxon>
        <taxon>Pseudomonadota</taxon>
        <taxon>Betaproteobacteria</taxon>
        <taxon>Burkholderiales</taxon>
        <taxon>Oxalobacteraceae</taxon>
        <taxon>Telluria group</taxon>
        <taxon>Massilia</taxon>
    </lineage>
</organism>
<dbReference type="Pfam" id="PF01578">
    <property type="entry name" value="Cytochrom_C_asm"/>
    <property type="match status" value="1"/>
</dbReference>
<dbReference type="InterPro" id="IPR045062">
    <property type="entry name" value="Cyt_c_biogenesis_CcsA/CcmC"/>
</dbReference>
<dbReference type="AlphaFoldDB" id="A0A7X3FX00"/>
<dbReference type="InterPro" id="IPR017562">
    <property type="entry name" value="Cyt_c_biogenesis_CcsA"/>
</dbReference>
<comment type="caution">
    <text evidence="8">The sequence shown here is derived from an EMBL/GenBank/DDBJ whole genome shotgun (WGS) entry which is preliminary data.</text>
</comment>
<dbReference type="RefSeq" id="WP_056126531.1">
    <property type="nucleotide sequence ID" value="NZ_WSES01000001.1"/>
</dbReference>
<dbReference type="GO" id="GO:0020037">
    <property type="term" value="F:heme binding"/>
    <property type="evidence" value="ECO:0007669"/>
    <property type="project" value="InterPro"/>
</dbReference>
<evidence type="ECO:0000259" key="7">
    <source>
        <dbReference type="Pfam" id="PF01578"/>
    </source>
</evidence>
<keyword evidence="2 6" id="KW-0812">Transmembrane</keyword>
<name>A0A7X3FX00_9BURK</name>
<dbReference type="PANTHER" id="PTHR30071">
    <property type="entry name" value="HEME EXPORTER PROTEIN C"/>
    <property type="match status" value="1"/>
</dbReference>
<gene>
    <name evidence="8" type="primary">ccsB</name>
    <name evidence="8" type="ORF">GPY61_01590</name>
</gene>
<feature type="transmembrane region" description="Helical" evidence="6">
    <location>
        <begin position="115"/>
        <end position="136"/>
    </location>
</feature>
<evidence type="ECO:0000256" key="2">
    <source>
        <dbReference type="ARBA" id="ARBA00022692"/>
    </source>
</evidence>
<evidence type="ECO:0000256" key="6">
    <source>
        <dbReference type="SAM" id="Phobius"/>
    </source>
</evidence>
<dbReference type="InterPro" id="IPR002541">
    <property type="entry name" value="Cyt_c_assembly"/>
</dbReference>
<proteinExistence type="predicted"/>
<feature type="transmembrane region" description="Helical" evidence="6">
    <location>
        <begin position="77"/>
        <end position="95"/>
    </location>
</feature>
<keyword evidence="5 6" id="KW-0472">Membrane</keyword>